<dbReference type="Gene3D" id="3.40.50.300">
    <property type="entry name" value="P-loop containing nucleotide triphosphate hydrolases"/>
    <property type="match status" value="1"/>
</dbReference>
<dbReference type="EMBL" id="GBRD01004179">
    <property type="protein sequence ID" value="JAG61642.1"/>
    <property type="molecule type" value="Transcribed_RNA"/>
</dbReference>
<evidence type="ECO:0000259" key="3">
    <source>
        <dbReference type="Pfam" id="PF00685"/>
    </source>
</evidence>
<dbReference type="SUPFAM" id="SSF52540">
    <property type="entry name" value="P-loop containing nucleoside triphosphate hydrolases"/>
    <property type="match status" value="1"/>
</dbReference>
<evidence type="ECO:0000313" key="4">
    <source>
        <dbReference type="EMBL" id="JAF99526.1"/>
    </source>
</evidence>
<evidence type="ECO:0000256" key="2">
    <source>
        <dbReference type="ARBA" id="ARBA00022679"/>
    </source>
</evidence>
<evidence type="ECO:0000313" key="6">
    <source>
        <dbReference type="EMBL" id="JAQ16280.1"/>
    </source>
</evidence>
<evidence type="ECO:0000313" key="5">
    <source>
        <dbReference type="EMBL" id="JAG61642.1"/>
    </source>
</evidence>
<dbReference type="PANTHER" id="PTHR11783">
    <property type="entry name" value="SULFOTRANSFERASE SULT"/>
    <property type="match status" value="1"/>
</dbReference>
<dbReference type="EMBL" id="GDHC01002349">
    <property type="protein sequence ID" value="JAQ16280.1"/>
    <property type="molecule type" value="Transcribed_RNA"/>
</dbReference>
<dbReference type="InterPro" id="IPR027417">
    <property type="entry name" value="P-loop_NTPase"/>
</dbReference>
<evidence type="ECO:0000256" key="1">
    <source>
        <dbReference type="ARBA" id="ARBA00005771"/>
    </source>
</evidence>
<dbReference type="InterPro" id="IPR000863">
    <property type="entry name" value="Sulfotransferase_dom"/>
</dbReference>
<sequence>MTFPYEIVDLDESLNKELMEKFHGERTGFVKVGPKGWLLPEAYRRHAEKLYTMPVRQDDVWIVTFPRSGTTWCQELVWMLNNNLDYATSAKVSLDERFPFYEFNILHHEEFHKDVLAKNDNDPTVEKILSSWRVPGYETIPKLKSPRHMKTHLPLSLLPQDLTKVAKVIYVARNPRDVAASYFHHNSLVCLHGYVGDFKQYWDYFERDLVAFAPYFEHVKEGWYRRNEPNVLFLFYEDLIMDLPTNVKKVADFLNKPISDEDLERLVKHLHIDNIKTAVKLHDDIPLKGMVNDNFATGFFRKGGIGGNKEYDEELLKKVEAYMDRHLTGCDIKFPIKK</sequence>
<reference evidence="6" key="4">
    <citation type="journal article" date="2016" name="Gigascience">
        <title>De novo construction of an expanded transcriptome assembly for the western tarnished plant bug, Lygus hesperus.</title>
        <authorList>
            <person name="Tassone E.E."/>
            <person name="Geib S.M."/>
            <person name="Hall B."/>
            <person name="Fabrick J.A."/>
            <person name="Brent C.S."/>
            <person name="Hull J.J."/>
        </authorList>
    </citation>
    <scope>NUCLEOTIDE SEQUENCE</scope>
</reference>
<dbReference type="Pfam" id="PF00685">
    <property type="entry name" value="Sulfotransfer_1"/>
    <property type="match status" value="1"/>
</dbReference>
<gene>
    <name evidence="4" type="primary">Sult4a1</name>
    <name evidence="4" type="ORF">CM83_34263</name>
    <name evidence="6" type="ORF">g.88668</name>
</gene>
<reference evidence="5" key="3">
    <citation type="submission" date="2014-09" db="EMBL/GenBank/DDBJ databases">
        <authorList>
            <person name="Magalhaes I.L.F."/>
            <person name="Oliveira U."/>
            <person name="Santos F.R."/>
            <person name="Vidigal T.H.D.A."/>
            <person name="Brescovit A.D."/>
            <person name="Santos A.J."/>
        </authorList>
    </citation>
    <scope>NUCLEOTIDE SEQUENCE</scope>
</reference>
<accession>A0A0A9VT74</accession>
<name>A0A0A9VT74_LYGHE</name>
<dbReference type="AlphaFoldDB" id="A0A0A9VT74"/>
<dbReference type="EMBL" id="GBHO01044077">
    <property type="protein sequence ID" value="JAF99526.1"/>
    <property type="molecule type" value="Transcribed_RNA"/>
</dbReference>
<proteinExistence type="inferred from homology"/>
<keyword evidence="2 4" id="KW-0808">Transferase</keyword>
<protein>
    <submittedName>
        <fullName evidence="4">Sulfotransferase 4A1</fullName>
    </submittedName>
</protein>
<feature type="domain" description="Sulfotransferase" evidence="3">
    <location>
        <begin position="57"/>
        <end position="330"/>
    </location>
</feature>
<dbReference type="GO" id="GO:0008146">
    <property type="term" value="F:sulfotransferase activity"/>
    <property type="evidence" value="ECO:0007669"/>
    <property type="project" value="InterPro"/>
</dbReference>
<organism evidence="4">
    <name type="scientific">Lygus hesperus</name>
    <name type="common">Western plant bug</name>
    <dbReference type="NCBI Taxonomy" id="30085"/>
    <lineage>
        <taxon>Eukaryota</taxon>
        <taxon>Metazoa</taxon>
        <taxon>Ecdysozoa</taxon>
        <taxon>Arthropoda</taxon>
        <taxon>Hexapoda</taxon>
        <taxon>Insecta</taxon>
        <taxon>Pterygota</taxon>
        <taxon>Neoptera</taxon>
        <taxon>Paraneoptera</taxon>
        <taxon>Hemiptera</taxon>
        <taxon>Heteroptera</taxon>
        <taxon>Panheteroptera</taxon>
        <taxon>Cimicomorpha</taxon>
        <taxon>Miridae</taxon>
        <taxon>Mirini</taxon>
        <taxon>Lygus</taxon>
    </lineage>
</organism>
<reference evidence="4" key="2">
    <citation type="submission" date="2014-07" db="EMBL/GenBank/DDBJ databases">
        <authorList>
            <person name="Hull J."/>
        </authorList>
    </citation>
    <scope>NUCLEOTIDE SEQUENCE</scope>
</reference>
<reference evidence="4" key="1">
    <citation type="journal article" date="2014" name="PLoS ONE">
        <title>Transcriptome-Based Identification of ABC Transporters in the Western Tarnished Plant Bug Lygus hesperus.</title>
        <authorList>
            <person name="Hull J.J."/>
            <person name="Chaney K."/>
            <person name="Geib S.M."/>
            <person name="Fabrick J.A."/>
            <person name="Brent C.S."/>
            <person name="Walsh D."/>
            <person name="Lavine L.C."/>
        </authorList>
    </citation>
    <scope>NUCLEOTIDE SEQUENCE</scope>
</reference>
<comment type="similarity">
    <text evidence="1">Belongs to the sulfotransferase 1 family.</text>
</comment>